<dbReference type="GO" id="GO:0000166">
    <property type="term" value="F:nucleotide binding"/>
    <property type="evidence" value="ECO:0007669"/>
    <property type="project" value="UniProtKB-KW"/>
</dbReference>
<evidence type="ECO:0000313" key="4">
    <source>
        <dbReference type="EMBL" id="RZQ61811.1"/>
    </source>
</evidence>
<dbReference type="PANTHER" id="PTHR33359">
    <property type="entry name" value="MOLYBDOPTERIN SYNTHASE SULFUR CARRIER SUBUNIT"/>
    <property type="match status" value="1"/>
</dbReference>
<dbReference type="InterPro" id="IPR044672">
    <property type="entry name" value="MOCS2A"/>
</dbReference>
<reference evidence="4 5" key="1">
    <citation type="submission" date="2019-02" db="EMBL/GenBank/DDBJ databases">
        <title>Draft genome sequence of Amycolatopsis sp. 8-3EHSu isolated from roots of Suaeda maritima.</title>
        <authorList>
            <person name="Duangmal K."/>
            <person name="Chantavorakit T."/>
        </authorList>
    </citation>
    <scope>NUCLEOTIDE SEQUENCE [LARGE SCALE GENOMIC DNA]</scope>
    <source>
        <strain evidence="4 5">8-3EHSu</strain>
    </source>
</reference>
<proteinExistence type="inferred from homology"/>
<organism evidence="4 5">
    <name type="scientific">Amycolatopsis suaedae</name>
    <dbReference type="NCBI Taxonomy" id="2510978"/>
    <lineage>
        <taxon>Bacteria</taxon>
        <taxon>Bacillati</taxon>
        <taxon>Actinomycetota</taxon>
        <taxon>Actinomycetes</taxon>
        <taxon>Pseudonocardiales</taxon>
        <taxon>Pseudonocardiaceae</taxon>
        <taxon>Amycolatopsis</taxon>
    </lineage>
</organism>
<dbReference type="InterPro" id="IPR012675">
    <property type="entry name" value="Beta-grasp_dom_sf"/>
</dbReference>
<evidence type="ECO:0000256" key="3">
    <source>
        <dbReference type="ARBA" id="ARBA00024247"/>
    </source>
</evidence>
<sequence>MSVSAEVGQHATTVHVRFFASARAAAGVESELLSLPAGSRVTDALAELRDRHPEGLPKVLEVSSYLLDGVAVRDVDNPLPDGAELDVLPPFAGG</sequence>
<evidence type="ECO:0000313" key="5">
    <source>
        <dbReference type="Proteomes" id="UP000292003"/>
    </source>
</evidence>
<comment type="similarity">
    <text evidence="2">Belongs to the MoaD family.</text>
</comment>
<dbReference type="Pfam" id="PF02597">
    <property type="entry name" value="ThiS"/>
    <property type="match status" value="1"/>
</dbReference>
<name>A0A4Q7J2V7_9PSEU</name>
<dbReference type="GO" id="GO:1990133">
    <property type="term" value="C:molybdopterin adenylyltransferase complex"/>
    <property type="evidence" value="ECO:0007669"/>
    <property type="project" value="TreeGrafter"/>
</dbReference>
<protein>
    <recommendedName>
        <fullName evidence="3">Molybdopterin synthase sulfur carrier subunit</fullName>
    </recommendedName>
</protein>
<dbReference type="Gene3D" id="3.10.20.30">
    <property type="match status" value="1"/>
</dbReference>
<dbReference type="RefSeq" id="WP_130477543.1">
    <property type="nucleotide sequence ID" value="NZ_SFCC01000011.1"/>
</dbReference>
<dbReference type="EMBL" id="SFCC01000011">
    <property type="protein sequence ID" value="RZQ61811.1"/>
    <property type="molecule type" value="Genomic_DNA"/>
</dbReference>
<dbReference type="AlphaFoldDB" id="A0A4Q7J2V7"/>
<evidence type="ECO:0000256" key="2">
    <source>
        <dbReference type="ARBA" id="ARBA00024200"/>
    </source>
</evidence>
<dbReference type="PANTHER" id="PTHR33359:SF1">
    <property type="entry name" value="MOLYBDOPTERIN SYNTHASE SULFUR CARRIER SUBUNIT"/>
    <property type="match status" value="1"/>
</dbReference>
<dbReference type="GO" id="GO:0006777">
    <property type="term" value="P:Mo-molybdopterin cofactor biosynthetic process"/>
    <property type="evidence" value="ECO:0007669"/>
    <property type="project" value="InterPro"/>
</dbReference>
<dbReference type="SUPFAM" id="SSF54285">
    <property type="entry name" value="MoaD/ThiS"/>
    <property type="match status" value="1"/>
</dbReference>
<dbReference type="OrthoDB" id="4331766at2"/>
<gene>
    <name evidence="4" type="ORF">EWH70_22965</name>
</gene>
<keyword evidence="1" id="KW-0547">Nucleotide-binding</keyword>
<comment type="caution">
    <text evidence="4">The sequence shown here is derived from an EMBL/GenBank/DDBJ whole genome shotgun (WGS) entry which is preliminary data.</text>
</comment>
<dbReference type="Proteomes" id="UP000292003">
    <property type="component" value="Unassembled WGS sequence"/>
</dbReference>
<keyword evidence="5" id="KW-1185">Reference proteome</keyword>
<dbReference type="InterPro" id="IPR003749">
    <property type="entry name" value="ThiS/MoaD-like"/>
</dbReference>
<evidence type="ECO:0000256" key="1">
    <source>
        <dbReference type="ARBA" id="ARBA00022741"/>
    </source>
</evidence>
<dbReference type="InterPro" id="IPR016155">
    <property type="entry name" value="Mopterin_synth/thiamin_S_b"/>
</dbReference>
<accession>A0A4Q7J2V7</accession>